<evidence type="ECO:0000256" key="1">
    <source>
        <dbReference type="ARBA" id="ARBA00022729"/>
    </source>
</evidence>
<dbReference type="SUPFAM" id="SSF49785">
    <property type="entry name" value="Galactose-binding domain-like"/>
    <property type="match status" value="1"/>
</dbReference>
<evidence type="ECO:0000313" key="3">
    <source>
        <dbReference type="EMBL" id="MFD2164023.1"/>
    </source>
</evidence>
<organism evidence="3 4">
    <name type="scientific">Paradesertivirga mongoliensis</name>
    <dbReference type="NCBI Taxonomy" id="2100740"/>
    <lineage>
        <taxon>Bacteria</taxon>
        <taxon>Pseudomonadati</taxon>
        <taxon>Bacteroidota</taxon>
        <taxon>Sphingobacteriia</taxon>
        <taxon>Sphingobacteriales</taxon>
        <taxon>Sphingobacteriaceae</taxon>
        <taxon>Paradesertivirga</taxon>
    </lineage>
</organism>
<dbReference type="EMBL" id="JBHUHZ010000003">
    <property type="protein sequence ID" value="MFD2164023.1"/>
    <property type="molecule type" value="Genomic_DNA"/>
</dbReference>
<evidence type="ECO:0000256" key="2">
    <source>
        <dbReference type="ARBA" id="ARBA00022801"/>
    </source>
</evidence>
<proteinExistence type="predicted"/>
<accession>A0ABW4ZPH6</accession>
<dbReference type="PANTHER" id="PTHR43817:SF1">
    <property type="entry name" value="HYDROLASE, FAMILY 43, PUTATIVE (AFU_ORTHOLOGUE AFUA_3G01660)-RELATED"/>
    <property type="match status" value="1"/>
</dbReference>
<dbReference type="Proteomes" id="UP001597387">
    <property type="component" value="Unassembled WGS sequence"/>
</dbReference>
<dbReference type="InterPro" id="IPR008979">
    <property type="entry name" value="Galactose-bd-like_sf"/>
</dbReference>
<protein>
    <submittedName>
        <fullName evidence="3">Glycosyl hydrolase</fullName>
    </submittedName>
</protein>
<dbReference type="GO" id="GO:0016787">
    <property type="term" value="F:hydrolase activity"/>
    <property type="evidence" value="ECO:0007669"/>
    <property type="project" value="UniProtKB-KW"/>
</dbReference>
<comment type="caution">
    <text evidence="3">The sequence shown here is derived from an EMBL/GenBank/DDBJ whole genome shotgun (WGS) entry which is preliminary data.</text>
</comment>
<dbReference type="Gene3D" id="2.60.120.260">
    <property type="entry name" value="Galactose-binding domain-like"/>
    <property type="match status" value="1"/>
</dbReference>
<gene>
    <name evidence="3" type="ORF">ACFSJU_16560</name>
</gene>
<dbReference type="Pfam" id="PF17132">
    <property type="entry name" value="Glyco_hydro_106"/>
    <property type="match status" value="1"/>
</dbReference>
<name>A0ABW4ZPH6_9SPHI</name>
<keyword evidence="1" id="KW-0732">Signal</keyword>
<reference evidence="4" key="1">
    <citation type="journal article" date="2019" name="Int. J. Syst. Evol. Microbiol.">
        <title>The Global Catalogue of Microorganisms (GCM) 10K type strain sequencing project: providing services to taxonomists for standard genome sequencing and annotation.</title>
        <authorList>
            <consortium name="The Broad Institute Genomics Platform"/>
            <consortium name="The Broad Institute Genome Sequencing Center for Infectious Disease"/>
            <person name="Wu L."/>
            <person name="Ma J."/>
        </authorList>
    </citation>
    <scope>NUCLEOTIDE SEQUENCE [LARGE SCALE GENOMIC DNA]</scope>
    <source>
        <strain evidence="4">KCTC 42217</strain>
    </source>
</reference>
<dbReference type="RefSeq" id="WP_255904716.1">
    <property type="nucleotide sequence ID" value="NZ_JAFMZO010000004.1"/>
</dbReference>
<dbReference type="PANTHER" id="PTHR43817">
    <property type="entry name" value="GLYCOSYL HYDROLASE"/>
    <property type="match status" value="1"/>
</dbReference>
<keyword evidence="4" id="KW-1185">Reference proteome</keyword>
<keyword evidence="2 3" id="KW-0378">Hydrolase</keyword>
<evidence type="ECO:0000313" key="4">
    <source>
        <dbReference type="Proteomes" id="UP001597387"/>
    </source>
</evidence>
<sequence length="1091" mass="121899">MPKLLLTTSLIVICLFSFAQELRIENLSSVLHGFKHPQDSARTKVWWFHGETETTREGITADLEAFKKAGVGGVVYYDQSHGKAENALDGFSPEWWKMLRFSAEETKRLGLTFEIHLSNGYVSGGPWITNETSMKRLVATETYVKGGKTFSGQLTKPINGYNFYKDVAVLAFPAQVGAGVTSSSQRVMISSNVKELDVHKMFNINEKTLTKISKQNSSVFINLEFPEQFEARSISYEVQPKGKATTSATNVPGPPSEVFVGTGYRVLPDLGQLEASNDGIHYNKVCDLKPIYRAHERWRQKTISFKPIKAKYFRLNLHNWWENSEANQTLMIGAVNLQSSAKLDQWEEKAGLFTEYIEADKTPAFAKAEAIDSKKVLNISDKMDAEGRLNWNVPPGNWVVMRFAYVPTGVMTKHGRKNLIGFESDKLSVKAAEIHWKNYVGRIADSLRASNSGILSGVAMDSHEAGSQNWTDNFIDEFKSRRGYDPTPYLPAMLGYVVDGVKESDGFLFDVRRNIADMIADNYYGTFERLSQTQGLTFTAQAIGNALCIVGDPILAKSKVSKPQGEFWAIHPEGNYDIKESSSAAHLYGKKIASAEAYTDAKYSASLAELKSLADYAYAFGINEFVVCASAYQPWLDKLPGSTGGGRHYAINRNNTWWKYSRPFWDYQARNAFIMRAGKSSSDLCVYLGENAPVKILTYRLPDIPGGFDFDAFTTDALLTRMNGNKGKITLPDGINYKMMVLPRNGDITLDALRKIASIIEQGGNVYGPKPHTSGTARDIGKEQEYKTIADKLWGETPEKSGSKDVGQGSVYWGMSLNEALETAGIKPDVEMQVGDTKSSKIYFAHKKLADADIYFLNNHKDVAERNLFTFNSPGKQVQLWNAVSGERFSIPITKSDAQSVSIQLNMAARESYFIVVTDKQDKLPVLASENKASKSEVINGEWKVRFDEKAGGPEEVTFKKLEDWTKNTDPRIKYYSGTAIYDKTIWINHPDDEIKIDLSNPGSVAQVFVNGKDAGIVWCSPWQLDITPYIRKGANTLEIRVANSLMNRMIYDAQLPEEKRITYAYPMIASPSEPLQASGLREVRLLSRSK</sequence>
<dbReference type="NCBIfam" id="NF045579">
    <property type="entry name" value="rhamnoside_JR"/>
    <property type="match status" value="1"/>
</dbReference>